<reference evidence="2" key="1">
    <citation type="journal article" date="2020" name="bioRxiv">
        <title>Comparative genomics of Chlamydomonas.</title>
        <authorList>
            <person name="Craig R.J."/>
            <person name="Hasan A.R."/>
            <person name="Ness R.W."/>
            <person name="Keightley P.D."/>
        </authorList>
    </citation>
    <scope>NUCLEOTIDE SEQUENCE</scope>
    <source>
        <strain evidence="2">CCAP 11/173</strain>
    </source>
</reference>
<evidence type="ECO:0000256" key="1">
    <source>
        <dbReference type="SAM" id="MobiDB-lite"/>
    </source>
</evidence>
<feature type="region of interest" description="Disordered" evidence="1">
    <location>
        <begin position="1"/>
        <end position="54"/>
    </location>
</feature>
<organism evidence="2 3">
    <name type="scientific">Chlamydomonas schloesseri</name>
    <dbReference type="NCBI Taxonomy" id="2026947"/>
    <lineage>
        <taxon>Eukaryota</taxon>
        <taxon>Viridiplantae</taxon>
        <taxon>Chlorophyta</taxon>
        <taxon>core chlorophytes</taxon>
        <taxon>Chlorophyceae</taxon>
        <taxon>CS clade</taxon>
        <taxon>Chlamydomonadales</taxon>
        <taxon>Chlamydomonadaceae</taxon>
        <taxon>Chlamydomonas</taxon>
    </lineage>
</organism>
<dbReference type="Proteomes" id="UP000613740">
    <property type="component" value="Unassembled WGS sequence"/>
</dbReference>
<feature type="compositionally biased region" description="Basic and acidic residues" evidence="1">
    <location>
        <begin position="7"/>
        <end position="39"/>
    </location>
</feature>
<protein>
    <submittedName>
        <fullName evidence="2">Uncharacterized protein</fullName>
    </submittedName>
</protein>
<dbReference type="EMBL" id="JAEHOD010000020">
    <property type="protein sequence ID" value="KAG2447796.1"/>
    <property type="molecule type" value="Genomic_DNA"/>
</dbReference>
<dbReference type="OrthoDB" id="534849at2759"/>
<keyword evidence="3" id="KW-1185">Reference proteome</keyword>
<sequence>MSSWDVGTDRQRTRERERKTRAQEVWRRAGTARSRELRETGAYPAAEGQPEPVGRALRPSEAARPLALHTNSYTFVFSRLSHHTHRTQLQRAYCEGLHGAPPAEPNTAFYSELDERLRRQHHTLAAVHDKSLEESMASAGVLAAVAAADEASSGGGGSGVPDTVALRKAVNASLNDQLAFFTSCMARYCAPAPGSSSSCSCGPGCSCSCCTAHQALATVAAAGWDH</sequence>
<gene>
    <name evidence="2" type="ORF">HYH02_007253</name>
</gene>
<accession>A0A835WIK0</accession>
<dbReference type="AlphaFoldDB" id="A0A835WIK0"/>
<name>A0A835WIK0_9CHLO</name>
<evidence type="ECO:0000313" key="2">
    <source>
        <dbReference type="EMBL" id="KAG2447796.1"/>
    </source>
</evidence>
<evidence type="ECO:0000313" key="3">
    <source>
        <dbReference type="Proteomes" id="UP000613740"/>
    </source>
</evidence>
<comment type="caution">
    <text evidence="2">The sequence shown here is derived from an EMBL/GenBank/DDBJ whole genome shotgun (WGS) entry which is preliminary data.</text>
</comment>
<proteinExistence type="predicted"/>